<dbReference type="Proteomes" id="UP001596157">
    <property type="component" value="Unassembled WGS sequence"/>
</dbReference>
<evidence type="ECO:0000256" key="1">
    <source>
        <dbReference type="ARBA" id="ARBA00004613"/>
    </source>
</evidence>
<keyword evidence="3" id="KW-0858">Xylan degradation</keyword>
<feature type="chain" id="PRO_5046360164" evidence="8">
    <location>
        <begin position="20"/>
        <end position="294"/>
    </location>
</feature>
<evidence type="ECO:0000256" key="8">
    <source>
        <dbReference type="SAM" id="SignalP"/>
    </source>
</evidence>
<feature type="signal peptide" evidence="8">
    <location>
        <begin position="1"/>
        <end position="19"/>
    </location>
</feature>
<dbReference type="InterPro" id="IPR029058">
    <property type="entry name" value="AB_hydrolase_fold"/>
</dbReference>
<keyword evidence="6" id="KW-0119">Carbohydrate metabolism</keyword>
<organism evidence="9 10">
    <name type="scientific">Actinokineospora guangxiensis</name>
    <dbReference type="NCBI Taxonomy" id="1490288"/>
    <lineage>
        <taxon>Bacteria</taxon>
        <taxon>Bacillati</taxon>
        <taxon>Actinomycetota</taxon>
        <taxon>Actinomycetes</taxon>
        <taxon>Pseudonocardiales</taxon>
        <taxon>Pseudonocardiaceae</taxon>
        <taxon>Actinokineospora</taxon>
    </lineage>
</organism>
<evidence type="ECO:0000313" key="9">
    <source>
        <dbReference type="EMBL" id="MFC5288691.1"/>
    </source>
</evidence>
<gene>
    <name evidence="9" type="ORF">ACFPM7_16665</name>
</gene>
<keyword evidence="4 8" id="KW-0732">Signal</keyword>
<accession>A0ABW0ERB0</accession>
<dbReference type="GO" id="GO:0016787">
    <property type="term" value="F:hydrolase activity"/>
    <property type="evidence" value="ECO:0007669"/>
    <property type="project" value="UniProtKB-KW"/>
</dbReference>
<evidence type="ECO:0000256" key="6">
    <source>
        <dbReference type="ARBA" id="ARBA00023277"/>
    </source>
</evidence>
<evidence type="ECO:0000256" key="7">
    <source>
        <dbReference type="ARBA" id="ARBA00023326"/>
    </source>
</evidence>
<protein>
    <submittedName>
        <fullName evidence="9">Alpha/beta hydrolase family esterase</fullName>
    </submittedName>
</protein>
<keyword evidence="2" id="KW-0964">Secreted</keyword>
<comment type="subcellular location">
    <subcellularLocation>
        <location evidence="1">Secreted</location>
    </subcellularLocation>
</comment>
<evidence type="ECO:0000313" key="10">
    <source>
        <dbReference type="Proteomes" id="UP001596157"/>
    </source>
</evidence>
<keyword evidence="5 9" id="KW-0378">Hydrolase</keyword>
<keyword evidence="7" id="KW-0624">Polysaccharide degradation</keyword>
<evidence type="ECO:0000256" key="3">
    <source>
        <dbReference type="ARBA" id="ARBA00022651"/>
    </source>
</evidence>
<proteinExistence type="predicted"/>
<dbReference type="PANTHER" id="PTHR38050">
    <property type="match status" value="1"/>
</dbReference>
<reference evidence="10" key="1">
    <citation type="journal article" date="2019" name="Int. J. Syst. Evol. Microbiol.">
        <title>The Global Catalogue of Microorganisms (GCM) 10K type strain sequencing project: providing services to taxonomists for standard genome sequencing and annotation.</title>
        <authorList>
            <consortium name="The Broad Institute Genomics Platform"/>
            <consortium name="The Broad Institute Genome Sequencing Center for Infectious Disease"/>
            <person name="Wu L."/>
            <person name="Ma J."/>
        </authorList>
    </citation>
    <scope>NUCLEOTIDE SEQUENCE [LARGE SCALE GENOMIC DNA]</scope>
    <source>
        <strain evidence="10">CCUG 59778</strain>
    </source>
</reference>
<evidence type="ECO:0000256" key="2">
    <source>
        <dbReference type="ARBA" id="ARBA00022525"/>
    </source>
</evidence>
<evidence type="ECO:0000256" key="5">
    <source>
        <dbReference type="ARBA" id="ARBA00022801"/>
    </source>
</evidence>
<name>A0ABW0ERB0_9PSEU</name>
<sequence length="294" mass="30953">MFLFAVLALLPLLSPVAPTPEGGCAPPGEYTEATWPLVQHTPDGRPVARTYRAHVPPNARGGLVLDLHGAFSGKEEQDDRSGMRAKADAGGFVAVQPDSWPHWTTSAADEAARGVSDSEFLRRLVGITVEQLCVAPAKVYAVGFSSGGLMAARFACSGTTKLAGIGMVAAAPLPDTAPCHRPLPLRLVFSHNDHVLARCCSGDLGAMTAGVHALARQWADDNGCVAPPREESTGETGWGVRVKTVHHLCPGRGDVVVDQIDTGDPVRDGHFWPGPPSRAPFDATSAIVSFWDGV</sequence>
<dbReference type="SUPFAM" id="SSF53474">
    <property type="entry name" value="alpha/beta-Hydrolases"/>
    <property type="match status" value="1"/>
</dbReference>
<dbReference type="RefSeq" id="WP_378248536.1">
    <property type="nucleotide sequence ID" value="NZ_JBHSKF010000007.1"/>
</dbReference>
<dbReference type="InterPro" id="IPR043595">
    <property type="entry name" value="FaeB/C/D"/>
</dbReference>
<evidence type="ECO:0000256" key="4">
    <source>
        <dbReference type="ARBA" id="ARBA00022729"/>
    </source>
</evidence>
<dbReference type="EMBL" id="JBHSKF010000007">
    <property type="protein sequence ID" value="MFC5288691.1"/>
    <property type="molecule type" value="Genomic_DNA"/>
</dbReference>
<dbReference type="PANTHER" id="PTHR38050:SF2">
    <property type="entry name" value="FERULOYL ESTERASE C-RELATED"/>
    <property type="match status" value="1"/>
</dbReference>
<dbReference type="Gene3D" id="3.40.50.1820">
    <property type="entry name" value="alpha/beta hydrolase"/>
    <property type="match status" value="1"/>
</dbReference>
<comment type="caution">
    <text evidence="9">The sequence shown here is derived from an EMBL/GenBank/DDBJ whole genome shotgun (WGS) entry which is preliminary data.</text>
</comment>
<keyword evidence="10" id="KW-1185">Reference proteome</keyword>